<dbReference type="Gene3D" id="3.30.950.30">
    <property type="entry name" value="Schlafen, AAA domain"/>
    <property type="match status" value="1"/>
</dbReference>
<evidence type="ECO:0000313" key="4">
    <source>
        <dbReference type="Proteomes" id="UP000290870"/>
    </source>
</evidence>
<dbReference type="Pfam" id="PF21247">
    <property type="entry name" value="Fic-like_C"/>
    <property type="match status" value="1"/>
</dbReference>
<dbReference type="PANTHER" id="PTHR30595">
    <property type="entry name" value="GLPR-RELATED TRANSCRIPTIONAL REPRESSOR"/>
    <property type="match status" value="1"/>
</dbReference>
<dbReference type="AlphaFoldDB" id="A0A4Q0ZK58"/>
<feature type="domain" description="Filamentation induced by cAMP protein Fic-like C-terminal" evidence="2">
    <location>
        <begin position="439"/>
        <end position="500"/>
    </location>
</feature>
<dbReference type="EMBL" id="PDJZ01000002">
    <property type="protein sequence ID" value="RXJ85561.1"/>
    <property type="molecule type" value="Genomic_DNA"/>
</dbReference>
<name>A0A4Q0ZK58_9BACT</name>
<reference evidence="3 4" key="1">
    <citation type="submission" date="2017-10" db="EMBL/GenBank/DDBJ databases">
        <title>Genomics of the genus Arcobacter.</title>
        <authorList>
            <person name="Perez-Cataluna A."/>
            <person name="Figueras M.J."/>
        </authorList>
    </citation>
    <scope>NUCLEOTIDE SEQUENCE [LARGE SCALE GENOMIC DNA]</scope>
    <source>
        <strain evidence="3 4">F26</strain>
    </source>
</reference>
<dbReference type="InterPro" id="IPR007421">
    <property type="entry name" value="Schlafen_AlbA_2_dom"/>
</dbReference>
<dbReference type="Proteomes" id="UP000290870">
    <property type="component" value="Unassembled WGS sequence"/>
</dbReference>
<dbReference type="Pfam" id="PF13749">
    <property type="entry name" value="HATPase_c_4"/>
    <property type="match status" value="1"/>
</dbReference>
<dbReference type="InterPro" id="IPR038461">
    <property type="entry name" value="Schlafen_AlbA_2_dom_sf"/>
</dbReference>
<dbReference type="OrthoDB" id="9805115at2"/>
<dbReference type="InterPro" id="IPR049514">
    <property type="entry name" value="Fic-like_C"/>
</dbReference>
<organism evidence="3 4">
    <name type="scientific">Arcobacter cloacae</name>
    <dbReference type="NCBI Taxonomy" id="1054034"/>
    <lineage>
        <taxon>Bacteria</taxon>
        <taxon>Pseudomonadati</taxon>
        <taxon>Campylobacterota</taxon>
        <taxon>Epsilonproteobacteria</taxon>
        <taxon>Campylobacterales</taxon>
        <taxon>Arcobacteraceae</taxon>
        <taxon>Arcobacter</taxon>
    </lineage>
</organism>
<dbReference type="RefSeq" id="WP_128985727.1">
    <property type="nucleotide sequence ID" value="NZ_PDJZ01000002.1"/>
</dbReference>
<evidence type="ECO:0000259" key="1">
    <source>
        <dbReference type="Pfam" id="PF04326"/>
    </source>
</evidence>
<dbReference type="Gene3D" id="3.30.565.60">
    <property type="match status" value="1"/>
</dbReference>
<evidence type="ECO:0000313" key="3">
    <source>
        <dbReference type="EMBL" id="RXJ85561.1"/>
    </source>
</evidence>
<dbReference type="PANTHER" id="PTHR30595:SF6">
    <property type="entry name" value="SCHLAFEN ALBA-2 DOMAIN-CONTAINING PROTEIN"/>
    <property type="match status" value="1"/>
</dbReference>
<protein>
    <submittedName>
        <fullName evidence="3">Transcriptional regulator</fullName>
    </submittedName>
</protein>
<evidence type="ECO:0000259" key="2">
    <source>
        <dbReference type="Pfam" id="PF21247"/>
    </source>
</evidence>
<feature type="domain" description="Schlafen AlbA-2" evidence="1">
    <location>
        <begin position="17"/>
        <end position="144"/>
    </location>
</feature>
<sequence>MKPPININDLLKGTTVEWERLEFKKGWNPENILHSICAFANDFHNLGGGYIIVGIEEKDGQPILPPFGVKPSTIDDIQKELLGLGNNAIMPSYHPILFPVEFQEKVILVIWVPGGMTRPYKAKVTLGKGSEYKYYIRKNSSSVVAKGADETELLSLAATVPFDDRYNQRATIKDLDKELIKEFLQDIKSSLADEVDSLSIEEIGRAMHIIDGPKEAFFPLNIALMMFNLKPYEFFPYTQIDIVWFGKEGAGGDKFSEKIFKGPIHKMTKEALDFIDRNFITQTVIKYPDRAEADRVKNYPFAAIEEAVVNAVYHRSYEIREPIEIRIYQDEIIILSYPGPDRSVKLESFEKGRVNSRRYRNRRIGEFFKDLKMTEGRSTGIKKIIDAMVENGSPKPHFEFDEEHTYFQVTLPIHEASQKNGIENILTPQAGTKLGLSEDQVQILRESVEPRAIKELMELSKRTNRTKYRDQVLNPLLEKGYLEPTIPDKPTSSKQKYRLTELGKSVLANLEM</sequence>
<dbReference type="Pfam" id="PF04326">
    <property type="entry name" value="SLFN_AlbA_2"/>
    <property type="match status" value="1"/>
</dbReference>
<dbReference type="InterPro" id="IPR038475">
    <property type="entry name" value="RecG_C_sf"/>
</dbReference>
<comment type="caution">
    <text evidence="3">The sequence shown here is derived from an EMBL/GenBank/DDBJ whole genome shotgun (WGS) entry which is preliminary data.</text>
</comment>
<accession>A0A4Q0ZK58</accession>
<proteinExistence type="predicted"/>
<gene>
    <name evidence="3" type="ORF">CRU90_02675</name>
</gene>